<evidence type="ECO:0000256" key="6">
    <source>
        <dbReference type="ARBA" id="ARBA00022833"/>
    </source>
</evidence>
<name>A0A839ITK2_9GAMM</name>
<dbReference type="GO" id="GO:0017061">
    <property type="term" value="F:S-methyl-5-thioadenosine phosphorylase activity"/>
    <property type="evidence" value="ECO:0007669"/>
    <property type="project" value="UniProtKB-EC"/>
</dbReference>
<dbReference type="PANTHER" id="PTHR30616">
    <property type="entry name" value="UNCHARACTERIZED PROTEIN YFIH"/>
    <property type="match status" value="1"/>
</dbReference>
<comment type="similarity">
    <text evidence="2 10">Belongs to the purine nucleoside phosphorylase YfiH/LACC1 family.</text>
</comment>
<evidence type="ECO:0000313" key="12">
    <source>
        <dbReference type="Proteomes" id="UP000565262"/>
    </source>
</evidence>
<keyword evidence="5" id="KW-0378">Hydrolase</keyword>
<evidence type="ECO:0000256" key="4">
    <source>
        <dbReference type="ARBA" id="ARBA00022723"/>
    </source>
</evidence>
<evidence type="ECO:0000256" key="1">
    <source>
        <dbReference type="ARBA" id="ARBA00000553"/>
    </source>
</evidence>
<evidence type="ECO:0000256" key="3">
    <source>
        <dbReference type="ARBA" id="ARBA00022679"/>
    </source>
</evidence>
<dbReference type="Gene3D" id="3.60.140.10">
    <property type="entry name" value="CNF1/YfiH-like putative cysteine hydrolases"/>
    <property type="match status" value="1"/>
</dbReference>
<evidence type="ECO:0000256" key="7">
    <source>
        <dbReference type="ARBA" id="ARBA00047989"/>
    </source>
</evidence>
<evidence type="ECO:0000256" key="5">
    <source>
        <dbReference type="ARBA" id="ARBA00022801"/>
    </source>
</evidence>
<evidence type="ECO:0000313" key="11">
    <source>
        <dbReference type="EMBL" id="MBB1487974.1"/>
    </source>
</evidence>
<comment type="catalytic activity">
    <reaction evidence="9">
        <text>S-methyl-5'-thioadenosine + phosphate = 5-(methylsulfanyl)-alpha-D-ribose 1-phosphate + adenine</text>
        <dbReference type="Rhea" id="RHEA:11852"/>
        <dbReference type="ChEBI" id="CHEBI:16708"/>
        <dbReference type="ChEBI" id="CHEBI:17509"/>
        <dbReference type="ChEBI" id="CHEBI:43474"/>
        <dbReference type="ChEBI" id="CHEBI:58533"/>
        <dbReference type="EC" id="2.4.2.28"/>
    </reaction>
    <physiologicalReaction direction="left-to-right" evidence="9">
        <dbReference type="Rhea" id="RHEA:11853"/>
    </physiologicalReaction>
</comment>
<proteinExistence type="inferred from homology"/>
<reference evidence="11 12" key="1">
    <citation type="submission" date="2020-08" db="EMBL/GenBank/DDBJ databases">
        <title>Oceanospirillum sp. nov. isolated from marine sediment.</title>
        <authorList>
            <person name="Ji X."/>
        </authorList>
    </citation>
    <scope>NUCLEOTIDE SEQUENCE [LARGE SCALE GENOMIC DNA]</scope>
    <source>
        <strain evidence="11 12">D5</strain>
    </source>
</reference>
<keyword evidence="6" id="KW-0862">Zinc</keyword>
<organism evidence="11 12">
    <name type="scientific">Oceanospirillum sediminis</name>
    <dbReference type="NCBI Taxonomy" id="2760088"/>
    <lineage>
        <taxon>Bacteria</taxon>
        <taxon>Pseudomonadati</taxon>
        <taxon>Pseudomonadota</taxon>
        <taxon>Gammaproteobacteria</taxon>
        <taxon>Oceanospirillales</taxon>
        <taxon>Oceanospirillaceae</taxon>
        <taxon>Oceanospirillum</taxon>
    </lineage>
</organism>
<dbReference type="EMBL" id="JACJFM010000021">
    <property type="protein sequence ID" value="MBB1487974.1"/>
    <property type="molecule type" value="Genomic_DNA"/>
</dbReference>
<keyword evidence="4" id="KW-0479">Metal-binding</keyword>
<protein>
    <recommendedName>
        <fullName evidence="10">Purine nucleoside phosphorylase</fullName>
    </recommendedName>
</protein>
<dbReference type="Pfam" id="PF02578">
    <property type="entry name" value="Cu-oxidase_4"/>
    <property type="match status" value="1"/>
</dbReference>
<dbReference type="Proteomes" id="UP000565262">
    <property type="component" value="Unassembled WGS sequence"/>
</dbReference>
<gene>
    <name evidence="11" type="primary">pgeF</name>
    <name evidence="11" type="ORF">H4O21_15310</name>
</gene>
<keyword evidence="3" id="KW-0808">Transferase</keyword>
<dbReference type="AlphaFoldDB" id="A0A839ITK2"/>
<dbReference type="GO" id="GO:0016787">
    <property type="term" value="F:hydrolase activity"/>
    <property type="evidence" value="ECO:0007669"/>
    <property type="project" value="UniProtKB-KW"/>
</dbReference>
<keyword evidence="12" id="KW-1185">Reference proteome</keyword>
<sequence>MRNAFAFISPHWPAPRNVKALVTSRERGGNQNPYSFFNMAAHVGDNLHAVERAREDLQHFVGKQHPLLWLNQTHSTIVADQYRPEMEADASVAFGPEYACVVMTADCLPVLFCTEEGDRVAAAHAGWRGLADGVLESTLASLDTDPTKVMVWLGPAISSKHFEVGAEVREQFLAKDAHAFQCFEPSPFRLQHYMADLYQLARLRLNACGVEQIYGGGFCTYAERSRFYSYRRDGITGRMASIIWLTQ</sequence>
<dbReference type="PANTHER" id="PTHR30616:SF2">
    <property type="entry name" value="PURINE NUCLEOSIDE PHOSPHORYLASE LACC1"/>
    <property type="match status" value="1"/>
</dbReference>
<comment type="catalytic activity">
    <reaction evidence="8">
        <text>adenosine + phosphate = alpha-D-ribose 1-phosphate + adenine</text>
        <dbReference type="Rhea" id="RHEA:27642"/>
        <dbReference type="ChEBI" id="CHEBI:16335"/>
        <dbReference type="ChEBI" id="CHEBI:16708"/>
        <dbReference type="ChEBI" id="CHEBI:43474"/>
        <dbReference type="ChEBI" id="CHEBI:57720"/>
        <dbReference type="EC" id="2.4.2.1"/>
    </reaction>
    <physiologicalReaction direction="left-to-right" evidence="8">
        <dbReference type="Rhea" id="RHEA:27643"/>
    </physiologicalReaction>
</comment>
<evidence type="ECO:0000256" key="10">
    <source>
        <dbReference type="RuleBase" id="RU361274"/>
    </source>
</evidence>
<evidence type="ECO:0000256" key="2">
    <source>
        <dbReference type="ARBA" id="ARBA00007353"/>
    </source>
</evidence>
<dbReference type="InterPro" id="IPR011324">
    <property type="entry name" value="Cytotoxic_necrot_fac-like_cat"/>
</dbReference>
<dbReference type="InterPro" id="IPR038371">
    <property type="entry name" value="Cu_polyphenol_OxRdtase_sf"/>
</dbReference>
<accession>A0A839ITK2</accession>
<comment type="catalytic activity">
    <reaction evidence="7">
        <text>adenosine + H2O + H(+) = inosine + NH4(+)</text>
        <dbReference type="Rhea" id="RHEA:24408"/>
        <dbReference type="ChEBI" id="CHEBI:15377"/>
        <dbReference type="ChEBI" id="CHEBI:15378"/>
        <dbReference type="ChEBI" id="CHEBI:16335"/>
        <dbReference type="ChEBI" id="CHEBI:17596"/>
        <dbReference type="ChEBI" id="CHEBI:28938"/>
        <dbReference type="EC" id="3.5.4.4"/>
    </reaction>
    <physiologicalReaction direction="left-to-right" evidence="7">
        <dbReference type="Rhea" id="RHEA:24409"/>
    </physiologicalReaction>
</comment>
<comment type="caution">
    <text evidence="11">The sequence shown here is derived from an EMBL/GenBank/DDBJ whole genome shotgun (WGS) entry which is preliminary data.</text>
</comment>
<comment type="catalytic activity">
    <reaction evidence="1">
        <text>inosine + phosphate = alpha-D-ribose 1-phosphate + hypoxanthine</text>
        <dbReference type="Rhea" id="RHEA:27646"/>
        <dbReference type="ChEBI" id="CHEBI:17368"/>
        <dbReference type="ChEBI" id="CHEBI:17596"/>
        <dbReference type="ChEBI" id="CHEBI:43474"/>
        <dbReference type="ChEBI" id="CHEBI:57720"/>
        <dbReference type="EC" id="2.4.2.1"/>
    </reaction>
    <physiologicalReaction direction="left-to-right" evidence="1">
        <dbReference type="Rhea" id="RHEA:27647"/>
    </physiologicalReaction>
</comment>
<evidence type="ECO:0000256" key="8">
    <source>
        <dbReference type="ARBA" id="ARBA00048968"/>
    </source>
</evidence>
<evidence type="ECO:0000256" key="9">
    <source>
        <dbReference type="ARBA" id="ARBA00049893"/>
    </source>
</evidence>
<dbReference type="SUPFAM" id="SSF64438">
    <property type="entry name" value="CNF1/YfiH-like putative cysteine hydrolases"/>
    <property type="match status" value="1"/>
</dbReference>
<dbReference type="RefSeq" id="WP_182809748.1">
    <property type="nucleotide sequence ID" value="NZ_JACJFM010000021.1"/>
</dbReference>
<dbReference type="InterPro" id="IPR003730">
    <property type="entry name" value="Cu_polyphenol_OxRdtase"/>
</dbReference>
<dbReference type="GO" id="GO:0005507">
    <property type="term" value="F:copper ion binding"/>
    <property type="evidence" value="ECO:0007669"/>
    <property type="project" value="TreeGrafter"/>
</dbReference>
<dbReference type="CDD" id="cd16833">
    <property type="entry name" value="YfiH"/>
    <property type="match status" value="1"/>
</dbReference>
<dbReference type="NCBIfam" id="TIGR00726">
    <property type="entry name" value="peptidoglycan editing factor PgeF"/>
    <property type="match status" value="1"/>
</dbReference>